<feature type="domain" description="Peptidase S12 Pab87-related C-terminal" evidence="5">
    <location>
        <begin position="494"/>
        <end position="585"/>
    </location>
</feature>
<gene>
    <name evidence="6" type="ordered locus">Clos_0826</name>
</gene>
<accession>A8MEP7</accession>
<dbReference type="STRING" id="350688.Clos_0826"/>
<keyword evidence="7" id="KW-1185">Reference proteome</keyword>
<dbReference type="HOGENOM" id="CLU_020027_0_4_9"/>
<dbReference type="InterPro" id="IPR036582">
    <property type="entry name" value="Mao_N_sf"/>
</dbReference>
<dbReference type="SUPFAM" id="SSF55383">
    <property type="entry name" value="Copper amine oxidase, domain N"/>
    <property type="match status" value="1"/>
</dbReference>
<dbReference type="Gene3D" id="3.30.457.10">
    <property type="entry name" value="Copper amine oxidase-like, N-terminal domain"/>
    <property type="match status" value="1"/>
</dbReference>
<proteinExistence type="predicted"/>
<dbReference type="Pfam" id="PF07833">
    <property type="entry name" value="Cu_amine_oxidN1"/>
    <property type="match status" value="1"/>
</dbReference>
<dbReference type="Pfam" id="PF00144">
    <property type="entry name" value="Beta-lactamase"/>
    <property type="match status" value="1"/>
</dbReference>
<dbReference type="InterPro" id="IPR001466">
    <property type="entry name" value="Beta-lactam-related"/>
</dbReference>
<dbReference type="InterPro" id="IPR012854">
    <property type="entry name" value="Cu_amine_oxidase-like_N"/>
</dbReference>
<dbReference type="Proteomes" id="UP000000269">
    <property type="component" value="Chromosome"/>
</dbReference>
<dbReference type="PANTHER" id="PTHR46825:SF11">
    <property type="entry name" value="PENICILLIN-BINDING PROTEIN 4"/>
    <property type="match status" value="1"/>
</dbReference>
<dbReference type="SUPFAM" id="SSF56601">
    <property type="entry name" value="beta-lactamase/transpeptidase-like"/>
    <property type="match status" value="1"/>
</dbReference>
<dbReference type="Gene3D" id="3.40.710.10">
    <property type="entry name" value="DD-peptidase/beta-lactamase superfamily"/>
    <property type="match status" value="1"/>
</dbReference>
<keyword evidence="2" id="KW-0472">Membrane</keyword>
<dbReference type="PANTHER" id="PTHR46825">
    <property type="entry name" value="D-ALANYL-D-ALANINE-CARBOXYPEPTIDASE/ENDOPEPTIDASE AMPH"/>
    <property type="match status" value="1"/>
</dbReference>
<dbReference type="GO" id="GO:0016020">
    <property type="term" value="C:membrane"/>
    <property type="evidence" value="ECO:0007669"/>
    <property type="project" value="UniProtKB-SubCell"/>
</dbReference>
<dbReference type="InterPro" id="IPR050491">
    <property type="entry name" value="AmpC-like"/>
</dbReference>
<evidence type="ECO:0000256" key="1">
    <source>
        <dbReference type="ARBA" id="ARBA00004370"/>
    </source>
</evidence>
<evidence type="ECO:0000256" key="2">
    <source>
        <dbReference type="ARBA" id="ARBA00023136"/>
    </source>
</evidence>
<protein>
    <submittedName>
        <fullName evidence="6">Beta-lactamase</fullName>
    </submittedName>
</protein>
<evidence type="ECO:0000259" key="3">
    <source>
        <dbReference type="Pfam" id="PF00144"/>
    </source>
</evidence>
<dbReference type="InterPro" id="IPR021860">
    <property type="entry name" value="Peptidase_S12_Pab87-rel_C"/>
</dbReference>
<reference evidence="7" key="1">
    <citation type="submission" date="2007-10" db="EMBL/GenBank/DDBJ databases">
        <title>Complete genome of Alkaliphilus oremlandii OhILAs.</title>
        <authorList>
            <person name="Copeland A."/>
            <person name="Lucas S."/>
            <person name="Lapidus A."/>
            <person name="Barry K."/>
            <person name="Detter J.C."/>
            <person name="Glavina del Rio T."/>
            <person name="Hammon N."/>
            <person name="Israni S."/>
            <person name="Dalin E."/>
            <person name="Tice H."/>
            <person name="Pitluck S."/>
            <person name="Chain P."/>
            <person name="Malfatti S."/>
            <person name="Shin M."/>
            <person name="Vergez L."/>
            <person name="Schmutz J."/>
            <person name="Larimer F."/>
            <person name="Land M."/>
            <person name="Hauser L."/>
            <person name="Kyrpides N."/>
            <person name="Mikhailova N."/>
            <person name="Stolz J.F."/>
            <person name="Dawson A."/>
            <person name="Fisher E."/>
            <person name="Crable B."/>
            <person name="Perera E."/>
            <person name="Lisak J."/>
            <person name="Ranganathan M."/>
            <person name="Basu P."/>
            <person name="Richardson P."/>
        </authorList>
    </citation>
    <scope>NUCLEOTIDE SEQUENCE [LARGE SCALE GENOMIC DNA]</scope>
    <source>
        <strain evidence="7">OhILAs</strain>
    </source>
</reference>
<sequence>MKKKLPIILIIMLFVTSINPLMVNGLSPFPLEINNEAYEPKNMPFVWEDSIFLPLREIGEKIGYEVKWDENRRAVDLTRNNESLKLYVDSNEIVLNGGALTLYHLPVVKEDRVYVGIDLFSNYLENIVAFSNGYTKISIDEKRPSTEGIFTESKDEALKNKLKHFMKIYTENQNFQGSVLVARGNEILLNDGYGYSNEVLGIRNNNQTKFAIGSITKQFVGAGIVQLEEKGLLNFDDKVSQYVAGLKHGDKITIHHLLTHTSGLVNATELLEFYELTESTPMEIVNLVKDMDLIFNPGERFAYNNTNYILLGMILEKVSGETMEDYFHHHFFEPAGMKNTGVSYGKRPGFNIATPYQGYVETYEVDDQPLLENAYGAGNVYSTVEDIYRWNEALEGETVLSKAAKEKLFKGHAEMGGLQYAYGWMVGEDQGGQFYQHDGSTLGFSALSRKHVDKDTTIVILANRRLQKVYEIAAALEVILNGGNIEDNQIPKLPEAIEMNPKEYERYIGRYNVLNPLNMDNMVMDVFVEEDQLFLQVDEQEIVEIFSKGNHQFFTKIMDAHMIFELGEDGIAHKIVFTQMGMDFKGYKEGYEKEEVVIEEEILKNYVGVYELEEGFDLKITLENGILYLTPTGQGTMELSPISQTKFELMVVDASMDFIVEENGAVNSLYYQQGAYEKVAHRK</sequence>
<dbReference type="RefSeq" id="WP_012158688.1">
    <property type="nucleotide sequence ID" value="NC_009922.1"/>
</dbReference>
<dbReference type="eggNOG" id="COG1680">
    <property type="taxonomic scope" value="Bacteria"/>
</dbReference>
<comment type="subcellular location">
    <subcellularLocation>
        <location evidence="1">Membrane</location>
    </subcellularLocation>
</comment>
<dbReference type="AlphaFoldDB" id="A8MEP7"/>
<evidence type="ECO:0000259" key="5">
    <source>
        <dbReference type="Pfam" id="PF11954"/>
    </source>
</evidence>
<evidence type="ECO:0000313" key="7">
    <source>
        <dbReference type="Proteomes" id="UP000000269"/>
    </source>
</evidence>
<feature type="domain" description="Copper amine oxidase-like N-terminal" evidence="4">
    <location>
        <begin position="33"/>
        <end position="139"/>
    </location>
</feature>
<name>A8MEP7_ALKOO</name>
<dbReference type="InterPro" id="IPR012338">
    <property type="entry name" value="Beta-lactam/transpept-like"/>
</dbReference>
<dbReference type="OrthoDB" id="9797709at2"/>
<dbReference type="Pfam" id="PF11954">
    <property type="entry name" value="DUF3471"/>
    <property type="match status" value="2"/>
</dbReference>
<dbReference type="EMBL" id="CP000853">
    <property type="protein sequence ID" value="ABW18376.1"/>
    <property type="molecule type" value="Genomic_DNA"/>
</dbReference>
<feature type="domain" description="Beta-lactamase-related" evidence="3">
    <location>
        <begin position="176"/>
        <end position="467"/>
    </location>
</feature>
<dbReference type="KEGG" id="aoe:Clos_0826"/>
<evidence type="ECO:0000259" key="4">
    <source>
        <dbReference type="Pfam" id="PF07833"/>
    </source>
</evidence>
<organism evidence="6 7">
    <name type="scientific">Alkaliphilus oremlandii (strain OhILAs)</name>
    <name type="common">Clostridium oremlandii (strain OhILAs)</name>
    <dbReference type="NCBI Taxonomy" id="350688"/>
    <lineage>
        <taxon>Bacteria</taxon>
        <taxon>Bacillati</taxon>
        <taxon>Bacillota</taxon>
        <taxon>Clostridia</taxon>
        <taxon>Peptostreptococcales</taxon>
        <taxon>Natronincolaceae</taxon>
        <taxon>Alkaliphilus</taxon>
    </lineage>
</organism>
<feature type="domain" description="Peptidase S12 Pab87-related C-terminal" evidence="5">
    <location>
        <begin position="597"/>
        <end position="671"/>
    </location>
</feature>
<evidence type="ECO:0000313" key="6">
    <source>
        <dbReference type="EMBL" id="ABW18376.1"/>
    </source>
</evidence>